<evidence type="ECO:0000256" key="2">
    <source>
        <dbReference type="ARBA" id="ARBA00000751"/>
    </source>
</evidence>
<gene>
    <name evidence="4" type="ORF">BG844_15015</name>
</gene>
<feature type="domain" description="NADAR" evidence="3">
    <location>
        <begin position="30"/>
        <end position="188"/>
    </location>
</feature>
<proteinExistence type="predicted"/>
<name>A0A1K0GVR9_9ACTN</name>
<dbReference type="NCBIfam" id="TIGR02464">
    <property type="entry name" value="ribofla_fusion"/>
    <property type="match status" value="1"/>
</dbReference>
<dbReference type="Pfam" id="PF08719">
    <property type="entry name" value="NADAR"/>
    <property type="match status" value="1"/>
</dbReference>
<comment type="catalytic activity">
    <reaction evidence="2">
        <text>2,5-diamino-6-hydroxy-4-(5-phosphoribosylamino)-pyrimidine + H2O = 2,5,6-triamino-4-hydroxypyrimidine + D-ribose 5-phosphate</text>
        <dbReference type="Rhea" id="RHEA:23436"/>
        <dbReference type="ChEBI" id="CHEBI:15377"/>
        <dbReference type="ChEBI" id="CHEBI:58614"/>
        <dbReference type="ChEBI" id="CHEBI:78346"/>
        <dbReference type="ChEBI" id="CHEBI:137796"/>
    </reaction>
</comment>
<dbReference type="AlphaFoldDB" id="A0A1K0GVR9"/>
<protein>
    <recommendedName>
        <fullName evidence="3">NADAR domain-containing protein</fullName>
    </recommendedName>
</protein>
<sequence length="191" mass="21044">MSVDALRKQRDRLWARIAESVDGALGFLPFWKPQPEPDSSVGAGCLSQFWPAPFTVDGTTFRSAEHFMMWRKATLFADPDTARRILAAEDPATAQALGRQVRGFTEPTWTATRFPVVVDGNLAKFGAHPALRDFLLDTGDLVLVEASPVDRVWGAGLAADHPDITVPGRWRGQNLLGFALMEVRDRLRDGG</sequence>
<dbReference type="InterPro" id="IPR037238">
    <property type="entry name" value="YbiA-like_sf"/>
</dbReference>
<dbReference type="InterPro" id="IPR012816">
    <property type="entry name" value="NADAR"/>
</dbReference>
<accession>A0A1K0GVR9</accession>
<dbReference type="Gene3D" id="1.10.357.40">
    <property type="entry name" value="YbiA-like"/>
    <property type="match status" value="1"/>
</dbReference>
<evidence type="ECO:0000313" key="4">
    <source>
        <dbReference type="EMBL" id="OJF13483.1"/>
    </source>
</evidence>
<evidence type="ECO:0000313" key="5">
    <source>
        <dbReference type="Proteomes" id="UP000182486"/>
    </source>
</evidence>
<evidence type="ECO:0000256" key="1">
    <source>
        <dbReference type="ARBA" id="ARBA00000022"/>
    </source>
</evidence>
<comment type="catalytic activity">
    <reaction evidence="1">
        <text>5-amino-6-(5-phospho-D-ribosylamino)uracil + H2O = 5,6-diaminouracil + D-ribose 5-phosphate</text>
        <dbReference type="Rhea" id="RHEA:55020"/>
        <dbReference type="ChEBI" id="CHEBI:15377"/>
        <dbReference type="ChEBI" id="CHEBI:46252"/>
        <dbReference type="ChEBI" id="CHEBI:58453"/>
        <dbReference type="ChEBI" id="CHEBI:78346"/>
    </reaction>
</comment>
<keyword evidence="5" id="KW-1185">Reference proteome</keyword>
<comment type="caution">
    <text evidence="4">The sequence shown here is derived from an EMBL/GenBank/DDBJ whole genome shotgun (WGS) entry which is preliminary data.</text>
</comment>
<organism evidence="4 5">
    <name type="scientific">Couchioplanes caeruleus subsp. caeruleus</name>
    <dbReference type="NCBI Taxonomy" id="56427"/>
    <lineage>
        <taxon>Bacteria</taxon>
        <taxon>Bacillati</taxon>
        <taxon>Actinomycetota</taxon>
        <taxon>Actinomycetes</taxon>
        <taxon>Micromonosporales</taxon>
        <taxon>Micromonosporaceae</taxon>
        <taxon>Couchioplanes</taxon>
    </lineage>
</organism>
<dbReference type="Proteomes" id="UP000182486">
    <property type="component" value="Unassembled WGS sequence"/>
</dbReference>
<evidence type="ECO:0000259" key="3">
    <source>
        <dbReference type="Pfam" id="PF08719"/>
    </source>
</evidence>
<reference evidence="4 5" key="1">
    <citation type="submission" date="2016-09" db="EMBL/GenBank/DDBJ databases">
        <title>Couchioplanes caeruleus draft genome sequence.</title>
        <authorList>
            <person name="Sheehan J."/>
            <person name="Caffrey P."/>
        </authorList>
    </citation>
    <scope>NUCLEOTIDE SEQUENCE [LARGE SCALE GENOMIC DNA]</scope>
    <source>
        <strain evidence="4 5">DSM 43634</strain>
    </source>
</reference>
<dbReference type="SUPFAM" id="SSF143990">
    <property type="entry name" value="YbiA-like"/>
    <property type="match status" value="1"/>
</dbReference>
<dbReference type="EMBL" id="MEIA01000151">
    <property type="protein sequence ID" value="OJF13483.1"/>
    <property type="molecule type" value="Genomic_DNA"/>
</dbReference>
<dbReference type="RefSeq" id="WP_071805948.1">
    <property type="nucleotide sequence ID" value="NZ_MEIA01000151.1"/>
</dbReference>
<dbReference type="CDD" id="cd15457">
    <property type="entry name" value="NADAR"/>
    <property type="match status" value="1"/>
</dbReference>